<evidence type="ECO:0000313" key="1">
    <source>
        <dbReference type="EMBL" id="VVC92747.1"/>
    </source>
</evidence>
<organism evidence="1 2">
    <name type="scientific">Leptidea sinapis</name>
    <dbReference type="NCBI Taxonomy" id="189913"/>
    <lineage>
        <taxon>Eukaryota</taxon>
        <taxon>Metazoa</taxon>
        <taxon>Ecdysozoa</taxon>
        <taxon>Arthropoda</taxon>
        <taxon>Hexapoda</taxon>
        <taxon>Insecta</taxon>
        <taxon>Pterygota</taxon>
        <taxon>Neoptera</taxon>
        <taxon>Endopterygota</taxon>
        <taxon>Lepidoptera</taxon>
        <taxon>Glossata</taxon>
        <taxon>Ditrysia</taxon>
        <taxon>Papilionoidea</taxon>
        <taxon>Pieridae</taxon>
        <taxon>Dismorphiinae</taxon>
        <taxon>Leptidea</taxon>
    </lineage>
</organism>
<evidence type="ECO:0000313" key="2">
    <source>
        <dbReference type="Proteomes" id="UP000324832"/>
    </source>
</evidence>
<protein>
    <submittedName>
        <fullName evidence="1">Uncharacterized protein</fullName>
    </submittedName>
</protein>
<sequence>MTVTTLSTSGGHIAEVSGSGYSSRGEVQLRAYKGRHLDVGVICNNANIRDDMLYGQPTEGALLACAYKNNMEDLRDRYTRLNEIPYNSETKMMVVKCAPKYGESGSEQVFVKGAVEKEKQGEGEALPHGLKTNLK</sequence>
<accession>A0A5E4Q3A7</accession>
<dbReference type="InterPro" id="IPR023299">
    <property type="entry name" value="ATPase_P-typ_cyto_dom_N"/>
</dbReference>
<name>A0A5E4Q3A7_9NEOP</name>
<dbReference type="Pfam" id="PF13246">
    <property type="entry name" value="Cation_ATPase"/>
    <property type="match status" value="1"/>
</dbReference>
<dbReference type="Proteomes" id="UP000324832">
    <property type="component" value="Unassembled WGS sequence"/>
</dbReference>
<proteinExistence type="predicted"/>
<dbReference type="Gene3D" id="3.40.1110.10">
    <property type="entry name" value="Calcium-transporting ATPase, cytoplasmic domain N"/>
    <property type="match status" value="1"/>
</dbReference>
<dbReference type="EMBL" id="FZQP02001393">
    <property type="protein sequence ID" value="VVC92747.1"/>
    <property type="molecule type" value="Genomic_DNA"/>
</dbReference>
<dbReference type="SUPFAM" id="SSF81660">
    <property type="entry name" value="Metal cation-transporting ATPase, ATP-binding domain N"/>
    <property type="match status" value="1"/>
</dbReference>
<dbReference type="AlphaFoldDB" id="A0A5E4Q3A7"/>
<keyword evidence="2" id="KW-1185">Reference proteome</keyword>
<reference evidence="1 2" key="1">
    <citation type="submission" date="2017-07" db="EMBL/GenBank/DDBJ databases">
        <authorList>
            <person name="Talla V."/>
            <person name="Backstrom N."/>
        </authorList>
    </citation>
    <scope>NUCLEOTIDE SEQUENCE [LARGE SCALE GENOMIC DNA]</scope>
</reference>
<dbReference type="GO" id="GO:0000166">
    <property type="term" value="F:nucleotide binding"/>
    <property type="evidence" value="ECO:0007669"/>
    <property type="project" value="InterPro"/>
</dbReference>
<gene>
    <name evidence="1" type="ORF">LSINAPIS_LOCUS5108</name>
</gene>